<feature type="domain" description="Fibronectin type III-like" evidence="6">
    <location>
        <begin position="576"/>
        <end position="646"/>
    </location>
</feature>
<dbReference type="GO" id="GO:0008422">
    <property type="term" value="F:beta-glucosidase activity"/>
    <property type="evidence" value="ECO:0007669"/>
    <property type="project" value="UniProtKB-EC"/>
</dbReference>
<dbReference type="InterPro" id="IPR002772">
    <property type="entry name" value="Glyco_hydro_3_C"/>
</dbReference>
<dbReference type="STRING" id="1033810.HLPCO_001785"/>
<feature type="region of interest" description="Disordered" evidence="5">
    <location>
        <begin position="801"/>
        <end position="821"/>
    </location>
</feature>
<reference evidence="7 8" key="1">
    <citation type="journal article" date="2011" name="J. Bacteriol.">
        <title>Genome sequence of Haloplasma contractile, an unusual contractile bacterium from a deep-sea anoxic brine lake.</title>
        <authorList>
            <person name="Antunes A."/>
            <person name="Alam I."/>
            <person name="El Dorry H."/>
            <person name="Siam R."/>
            <person name="Robertson A."/>
            <person name="Bajic V.B."/>
            <person name="Stingl U."/>
        </authorList>
    </citation>
    <scope>NUCLEOTIDE SEQUENCE [LARGE SCALE GENOMIC DNA]</scope>
    <source>
        <strain evidence="7 8">SSD-17B</strain>
    </source>
</reference>
<dbReference type="EMBL" id="AFNU02000005">
    <property type="protein sequence ID" value="ERJ12258.1"/>
    <property type="molecule type" value="Genomic_DNA"/>
</dbReference>
<dbReference type="PANTHER" id="PTHR42715">
    <property type="entry name" value="BETA-GLUCOSIDASE"/>
    <property type="match status" value="1"/>
</dbReference>
<evidence type="ECO:0000256" key="4">
    <source>
        <dbReference type="RuleBase" id="RU361161"/>
    </source>
</evidence>
<dbReference type="InterPro" id="IPR013783">
    <property type="entry name" value="Ig-like_fold"/>
</dbReference>
<dbReference type="Pfam" id="PF14310">
    <property type="entry name" value="Fn3-like"/>
    <property type="match status" value="1"/>
</dbReference>
<dbReference type="Pfam" id="PF00933">
    <property type="entry name" value="Glyco_hydro_3"/>
    <property type="match status" value="1"/>
</dbReference>
<dbReference type="Gene3D" id="3.20.20.300">
    <property type="entry name" value="Glycoside hydrolase, family 3, N-terminal domain"/>
    <property type="match status" value="1"/>
</dbReference>
<dbReference type="PANTHER" id="PTHR42715:SF10">
    <property type="entry name" value="BETA-GLUCOSIDASE"/>
    <property type="match status" value="1"/>
</dbReference>
<keyword evidence="2 4" id="KW-0378">Hydrolase</keyword>
<protein>
    <submittedName>
        <fullName evidence="7">Beta-glucosidase-related glycosidase Carbohydrate transport protein</fullName>
        <ecNumber evidence="7">3.2.1.21</ecNumber>
    </submittedName>
</protein>
<organism evidence="7 8">
    <name type="scientific">Haloplasma contractile SSD-17B</name>
    <dbReference type="NCBI Taxonomy" id="1033810"/>
    <lineage>
        <taxon>Bacteria</taxon>
        <taxon>Bacillati</taxon>
        <taxon>Mycoplasmatota</taxon>
        <taxon>Mollicutes</taxon>
        <taxon>Haloplasmatales</taxon>
        <taxon>Haloplasmataceae</taxon>
        <taxon>Haloplasma</taxon>
    </lineage>
</organism>
<dbReference type="FunFam" id="2.60.40.10:FF:000495">
    <property type="entry name" value="Periplasmic beta-glucosidase"/>
    <property type="match status" value="1"/>
</dbReference>
<evidence type="ECO:0000256" key="5">
    <source>
        <dbReference type="SAM" id="MobiDB-lite"/>
    </source>
</evidence>
<dbReference type="InterPro" id="IPR026891">
    <property type="entry name" value="Fn3-like"/>
</dbReference>
<dbReference type="InterPro" id="IPR050288">
    <property type="entry name" value="Cellulose_deg_GH3"/>
</dbReference>
<evidence type="ECO:0000259" key="6">
    <source>
        <dbReference type="SMART" id="SM01217"/>
    </source>
</evidence>
<dbReference type="Gene3D" id="2.60.40.10">
    <property type="entry name" value="Immunoglobulins"/>
    <property type="match status" value="1"/>
</dbReference>
<evidence type="ECO:0000313" key="8">
    <source>
        <dbReference type="Proteomes" id="UP000005707"/>
    </source>
</evidence>
<dbReference type="Pfam" id="PF01915">
    <property type="entry name" value="Glyco_hydro_3_C"/>
    <property type="match status" value="1"/>
</dbReference>
<dbReference type="InParanoid" id="F7Q1S9"/>
<dbReference type="PROSITE" id="PS00775">
    <property type="entry name" value="GLYCOSYL_HYDROL_F3"/>
    <property type="match status" value="1"/>
</dbReference>
<keyword evidence="3" id="KW-0119">Carbohydrate metabolism</keyword>
<keyword evidence="4 7" id="KW-0326">Glycosidase</keyword>
<dbReference type="Gene3D" id="3.40.50.1700">
    <property type="entry name" value="Glycoside hydrolase family 3 C-terminal domain"/>
    <property type="match status" value="1"/>
</dbReference>
<dbReference type="Proteomes" id="UP000005707">
    <property type="component" value="Unassembled WGS sequence"/>
</dbReference>
<name>F7Q1S9_9MOLU</name>
<dbReference type="AlphaFoldDB" id="F7Q1S9"/>
<proteinExistence type="inferred from homology"/>
<dbReference type="InterPro" id="IPR001764">
    <property type="entry name" value="Glyco_hydro_3_N"/>
</dbReference>
<dbReference type="eggNOG" id="COG1472">
    <property type="taxonomic scope" value="Bacteria"/>
</dbReference>
<dbReference type="InterPro" id="IPR019800">
    <property type="entry name" value="Glyco_hydro_3_AS"/>
</dbReference>
<dbReference type="InterPro" id="IPR036881">
    <property type="entry name" value="Glyco_hydro_3_C_sf"/>
</dbReference>
<dbReference type="RefSeq" id="WP_008825264.1">
    <property type="nucleotide sequence ID" value="NZ_AFNU02000005.1"/>
</dbReference>
<evidence type="ECO:0000313" key="7">
    <source>
        <dbReference type="EMBL" id="ERJ12258.1"/>
    </source>
</evidence>
<dbReference type="GO" id="GO:0005975">
    <property type="term" value="P:carbohydrate metabolic process"/>
    <property type="evidence" value="ECO:0007669"/>
    <property type="project" value="InterPro"/>
</dbReference>
<gene>
    <name evidence="7" type="ORF">HLPCO_001785</name>
</gene>
<dbReference type="SUPFAM" id="SSF51445">
    <property type="entry name" value="(Trans)glycosidases"/>
    <property type="match status" value="1"/>
</dbReference>
<keyword evidence="8" id="KW-1185">Reference proteome</keyword>
<dbReference type="InterPro" id="IPR017853">
    <property type="entry name" value="GH"/>
</dbReference>
<dbReference type="InterPro" id="IPR036962">
    <property type="entry name" value="Glyco_hydro_3_N_sf"/>
</dbReference>
<feature type="compositionally biased region" description="Basic residues" evidence="5">
    <location>
        <begin position="802"/>
        <end position="813"/>
    </location>
</feature>
<dbReference type="SMART" id="SM01217">
    <property type="entry name" value="Fn3_like"/>
    <property type="match status" value="1"/>
</dbReference>
<accession>F7Q1S9</accession>
<evidence type="ECO:0000256" key="1">
    <source>
        <dbReference type="ARBA" id="ARBA00005336"/>
    </source>
</evidence>
<dbReference type="PRINTS" id="PR00133">
    <property type="entry name" value="GLHYDRLASE3"/>
</dbReference>
<comment type="similarity">
    <text evidence="1 4">Belongs to the glycosyl hydrolase 3 family.</text>
</comment>
<sequence length="821" mass="92633">MKYKNLIDNMTLEEKASLMSGKDFWTTVDIDKHGIPSIFLADGPHGIRKQAVASDHLGLNESIPATCYPTAATLANSWNCQLAKLMGNYLGREAVSQNVNVLLGPGTNIKRNPLCGRNFEYFSEDPYLSGSMASSLINGIQSNGISACVKHYVANNQEYRRMVIDTIIDERTLREIYLTPFEMAVKNGKSKSIMSSYNMVNGTHTNENMHLMQDILRKEWEYTGVVVTDWGGSNDRIKGLKAGNELEMPTTSGETDQEIKTAIETNNLDETILDENVNRLLELIFDTSEIYKSNKHTSFDIENHHKMAQKVAEESIVLLKNENKLLPLKSKEKIAIIGDFAKSPRYQGAGSSIVNPTKIDDTLSIIDGYDFNYVGFEQGYNRYGKKSIKLINKAVKLADRADVILLYIGLDEYSEVEGIDRNHMSIPDNQVQLLERLNETGKKVVVILSCGSAVDMSWDKQTNAVVHSYLSGQAGARAILNVITGKVNPSGKLAESYPYAYEHVSSASNFPGQEVSVEYREGLFVGYRYYDTVNVPVRYPFGYGLSYTSFAYHNIEVNEKEVSFEIKNTGDVIGAEVAQLYISAKNSKVFRVNKELKGFQKVLLEPGETKKVTIPFDEYTFRFYNDTTNEWEIENCDYEVIIASSSVDIKLTEIINGIGTEINTNYKREELKSYYSGQVADISLKEFATLLGENVPTAEYDFYKKKRMIIDYNSTVEQLKYSKRWIGRFFSYGVLFANKVLHIIGKHSTANVLIMGVYHQPMRGLSRMTDGAISWGQLDGLIMMFNGQFFKGLITFINEGRKKSKKKKGKKRGRINDRNNK</sequence>
<comment type="caution">
    <text evidence="7">The sequence shown here is derived from an EMBL/GenBank/DDBJ whole genome shotgun (WGS) entry which is preliminary data.</text>
</comment>
<dbReference type="EC" id="3.2.1.21" evidence="7"/>
<reference evidence="7 8" key="2">
    <citation type="journal article" date="2013" name="PLoS ONE">
        <title>INDIGO - INtegrated Data Warehouse of MIcrobial GenOmes with Examples from the Red Sea Extremophiles.</title>
        <authorList>
            <person name="Alam I."/>
            <person name="Antunes A."/>
            <person name="Kamau A.A."/>
            <person name="Ba Alawi W."/>
            <person name="Kalkatawi M."/>
            <person name="Stingl U."/>
            <person name="Bajic V.B."/>
        </authorList>
    </citation>
    <scope>NUCLEOTIDE SEQUENCE [LARGE SCALE GENOMIC DNA]</scope>
    <source>
        <strain evidence="7 8">SSD-17B</strain>
    </source>
</reference>
<evidence type="ECO:0000256" key="2">
    <source>
        <dbReference type="ARBA" id="ARBA00022801"/>
    </source>
</evidence>
<dbReference type="SUPFAM" id="SSF52279">
    <property type="entry name" value="Beta-D-glucan exohydrolase, C-terminal domain"/>
    <property type="match status" value="1"/>
</dbReference>
<dbReference type="OrthoDB" id="9805821at2"/>
<evidence type="ECO:0000256" key="3">
    <source>
        <dbReference type="ARBA" id="ARBA00023277"/>
    </source>
</evidence>